<organism evidence="1 2">
    <name type="scientific">Podarcis lilfordi</name>
    <name type="common">Lilford's wall lizard</name>
    <dbReference type="NCBI Taxonomy" id="74358"/>
    <lineage>
        <taxon>Eukaryota</taxon>
        <taxon>Metazoa</taxon>
        <taxon>Chordata</taxon>
        <taxon>Craniata</taxon>
        <taxon>Vertebrata</taxon>
        <taxon>Euteleostomi</taxon>
        <taxon>Lepidosauria</taxon>
        <taxon>Squamata</taxon>
        <taxon>Bifurcata</taxon>
        <taxon>Unidentata</taxon>
        <taxon>Episquamata</taxon>
        <taxon>Laterata</taxon>
        <taxon>Lacertibaenia</taxon>
        <taxon>Lacertidae</taxon>
        <taxon>Podarcis</taxon>
    </lineage>
</organism>
<protein>
    <submittedName>
        <fullName evidence="1">Uncharacterized protein</fullName>
    </submittedName>
</protein>
<evidence type="ECO:0000313" key="2">
    <source>
        <dbReference type="Proteomes" id="UP001178461"/>
    </source>
</evidence>
<dbReference type="AlphaFoldDB" id="A0AA35NVG9"/>
<reference evidence="1" key="1">
    <citation type="submission" date="2022-12" db="EMBL/GenBank/DDBJ databases">
        <authorList>
            <person name="Alioto T."/>
            <person name="Alioto T."/>
            <person name="Gomez Garrido J."/>
        </authorList>
    </citation>
    <scope>NUCLEOTIDE SEQUENCE</scope>
</reference>
<evidence type="ECO:0000313" key="1">
    <source>
        <dbReference type="EMBL" id="CAI5762578.1"/>
    </source>
</evidence>
<accession>A0AA35NVG9</accession>
<dbReference type="EMBL" id="OX395126">
    <property type="protein sequence ID" value="CAI5762578.1"/>
    <property type="molecule type" value="Genomic_DNA"/>
</dbReference>
<proteinExistence type="predicted"/>
<dbReference type="Proteomes" id="UP001178461">
    <property type="component" value="Chromosome 1"/>
</dbReference>
<sequence length="106" mass="11409">MCVIPAEEGNMGVDLVFTHLVTREGCTPAQVLAGPCCTSANVCVWAPPDNDRYPPINLRVNLPLSHKGCCDVISKNRSYPGKLKSNLAINVPGTVKIDHTSRDGCF</sequence>
<keyword evidence="2" id="KW-1185">Reference proteome</keyword>
<name>A0AA35NVG9_9SAUR</name>
<gene>
    <name evidence="1" type="ORF">PODLI_1B006143</name>
</gene>